<dbReference type="RefSeq" id="WP_101356216.1">
    <property type="nucleotide sequence ID" value="NZ_PIQO01000023.1"/>
</dbReference>
<keyword evidence="1" id="KW-0808">Transferase</keyword>
<dbReference type="OrthoDB" id="9813719at2"/>
<evidence type="ECO:0000256" key="4">
    <source>
        <dbReference type="ARBA" id="ARBA00022840"/>
    </source>
</evidence>
<keyword evidence="4" id="KW-0067">ATP-binding</keyword>
<gene>
    <name evidence="9" type="ORF">CWO92_21275</name>
</gene>
<sequence length="218" mass="25930">MSKYNYESKYTYPGTDVLINKFDIKDHEKLEKLETTLTFKRIAMLHQNPLYGSFGLKHLQNIHKYIFQDIYPFAGELREEQIGKGTTLFAHPLHLESYSKELFKQLKNEKYLSGIEFPKFIERMSYYLSEINMLHPFREGNGRTQREFLRLIAFKNGFKLDWNKIEREELLQASVHSVNDSNAFVGIFEKAIVNKQPDKTLIQQYREISKNNHEKRLL</sequence>
<dbReference type="PANTHER" id="PTHR39560:SF1">
    <property type="entry name" value="PROTEIN ADENYLYLTRANSFERASE FIC-RELATED"/>
    <property type="match status" value="1"/>
</dbReference>
<comment type="catalytic activity">
    <reaction evidence="7">
        <text>L-tyrosyl-[protein] + ATP = O-(5'-adenylyl)-L-tyrosyl-[protein] + diphosphate</text>
        <dbReference type="Rhea" id="RHEA:54288"/>
        <dbReference type="Rhea" id="RHEA-COMP:10136"/>
        <dbReference type="Rhea" id="RHEA-COMP:13846"/>
        <dbReference type="ChEBI" id="CHEBI:30616"/>
        <dbReference type="ChEBI" id="CHEBI:33019"/>
        <dbReference type="ChEBI" id="CHEBI:46858"/>
        <dbReference type="ChEBI" id="CHEBI:83624"/>
        <dbReference type="EC" id="2.7.7.108"/>
    </reaction>
</comment>
<evidence type="ECO:0000256" key="7">
    <source>
        <dbReference type="ARBA" id="ARBA00048696"/>
    </source>
</evidence>
<dbReference type="EC" id="2.7.7.108" evidence="5"/>
<dbReference type="AlphaFoldDB" id="A0A2N3LEN9"/>
<dbReference type="EMBL" id="PIQO01000023">
    <property type="protein sequence ID" value="PKR83071.1"/>
    <property type="molecule type" value="Genomic_DNA"/>
</dbReference>
<dbReference type="InterPro" id="IPR036597">
    <property type="entry name" value="Fido-like_dom_sf"/>
</dbReference>
<evidence type="ECO:0000259" key="8">
    <source>
        <dbReference type="PROSITE" id="PS51459"/>
    </source>
</evidence>
<feature type="domain" description="Fido" evidence="8">
    <location>
        <begin position="54"/>
        <end position="190"/>
    </location>
</feature>
<dbReference type="Pfam" id="PF02661">
    <property type="entry name" value="Fic"/>
    <property type="match status" value="1"/>
</dbReference>
<proteinExistence type="predicted"/>
<keyword evidence="3" id="KW-0547">Nucleotide-binding</keyword>
<evidence type="ECO:0000313" key="9">
    <source>
        <dbReference type="EMBL" id="PKR83071.1"/>
    </source>
</evidence>
<organism evidence="9 10">
    <name type="scientific">Heyndrickxia camelliae</name>
    <dbReference type="NCBI Taxonomy" id="1707093"/>
    <lineage>
        <taxon>Bacteria</taxon>
        <taxon>Bacillati</taxon>
        <taxon>Bacillota</taxon>
        <taxon>Bacilli</taxon>
        <taxon>Bacillales</taxon>
        <taxon>Bacillaceae</taxon>
        <taxon>Heyndrickxia</taxon>
    </lineage>
</organism>
<dbReference type="GO" id="GO:0051302">
    <property type="term" value="P:regulation of cell division"/>
    <property type="evidence" value="ECO:0007669"/>
    <property type="project" value="TreeGrafter"/>
</dbReference>
<comment type="catalytic activity">
    <reaction evidence="6">
        <text>L-threonyl-[protein] + ATP = 3-O-(5'-adenylyl)-L-threonyl-[protein] + diphosphate</text>
        <dbReference type="Rhea" id="RHEA:54292"/>
        <dbReference type="Rhea" id="RHEA-COMP:11060"/>
        <dbReference type="Rhea" id="RHEA-COMP:13847"/>
        <dbReference type="ChEBI" id="CHEBI:30013"/>
        <dbReference type="ChEBI" id="CHEBI:30616"/>
        <dbReference type="ChEBI" id="CHEBI:33019"/>
        <dbReference type="ChEBI" id="CHEBI:138113"/>
        <dbReference type="EC" id="2.7.7.108"/>
    </reaction>
</comment>
<evidence type="ECO:0000256" key="1">
    <source>
        <dbReference type="ARBA" id="ARBA00022679"/>
    </source>
</evidence>
<name>A0A2N3LEN9_9BACI</name>
<evidence type="ECO:0000256" key="2">
    <source>
        <dbReference type="ARBA" id="ARBA00022695"/>
    </source>
</evidence>
<keyword evidence="2" id="KW-0548">Nucleotidyltransferase</keyword>
<protein>
    <recommendedName>
        <fullName evidence="5">protein adenylyltransferase</fullName>
        <ecNumber evidence="5">2.7.7.108</ecNumber>
    </recommendedName>
</protein>
<evidence type="ECO:0000256" key="6">
    <source>
        <dbReference type="ARBA" id="ARBA00047939"/>
    </source>
</evidence>
<evidence type="ECO:0000313" key="10">
    <source>
        <dbReference type="Proteomes" id="UP000233440"/>
    </source>
</evidence>
<dbReference type="PANTHER" id="PTHR39560">
    <property type="entry name" value="PROTEIN ADENYLYLTRANSFERASE FIC-RELATED"/>
    <property type="match status" value="1"/>
</dbReference>
<dbReference type="Proteomes" id="UP000233440">
    <property type="component" value="Unassembled WGS sequence"/>
</dbReference>
<dbReference type="SUPFAM" id="SSF140931">
    <property type="entry name" value="Fic-like"/>
    <property type="match status" value="1"/>
</dbReference>
<reference evidence="9 10" key="1">
    <citation type="submission" date="2017-11" db="EMBL/GenBank/DDBJ databases">
        <title>Bacillus camelliae sp. nov., isolated from pu'er tea.</title>
        <authorList>
            <person name="Niu L."/>
        </authorList>
    </citation>
    <scope>NUCLEOTIDE SEQUENCE [LARGE SCALE GENOMIC DNA]</scope>
    <source>
        <strain evidence="9 10">7578-1</strain>
    </source>
</reference>
<dbReference type="InterPro" id="IPR003812">
    <property type="entry name" value="Fido"/>
</dbReference>
<dbReference type="GO" id="GO:0070733">
    <property type="term" value="F:AMPylase activity"/>
    <property type="evidence" value="ECO:0007669"/>
    <property type="project" value="UniProtKB-EC"/>
</dbReference>
<comment type="caution">
    <text evidence="9">The sequence shown here is derived from an EMBL/GenBank/DDBJ whole genome shotgun (WGS) entry which is preliminary data.</text>
</comment>
<accession>A0A2N3LEN9</accession>
<dbReference type="Gene3D" id="1.10.3290.10">
    <property type="entry name" value="Fido-like domain"/>
    <property type="match status" value="1"/>
</dbReference>
<dbReference type="PROSITE" id="PS51459">
    <property type="entry name" value="FIDO"/>
    <property type="match status" value="1"/>
</dbReference>
<keyword evidence="10" id="KW-1185">Reference proteome</keyword>
<evidence type="ECO:0000256" key="3">
    <source>
        <dbReference type="ARBA" id="ARBA00022741"/>
    </source>
</evidence>
<evidence type="ECO:0000256" key="5">
    <source>
        <dbReference type="ARBA" id="ARBA00034531"/>
    </source>
</evidence>
<dbReference type="GO" id="GO:0005524">
    <property type="term" value="F:ATP binding"/>
    <property type="evidence" value="ECO:0007669"/>
    <property type="project" value="UniProtKB-KW"/>
</dbReference>